<dbReference type="Pfam" id="PF02597">
    <property type="entry name" value="ThiS"/>
    <property type="match status" value="1"/>
</dbReference>
<organism evidence="2 3">
    <name type="scientific">Thermococcus paralvinellae</name>
    <dbReference type="NCBI Taxonomy" id="582419"/>
    <lineage>
        <taxon>Archaea</taxon>
        <taxon>Methanobacteriati</taxon>
        <taxon>Methanobacteriota</taxon>
        <taxon>Thermococci</taxon>
        <taxon>Thermococcales</taxon>
        <taxon>Thermococcaceae</taxon>
        <taxon>Thermococcus</taxon>
    </lineage>
</organism>
<sequence length="78" mass="8980">MKVKVRLYGELALKFSPEFEIEIQEGSTVEDLLRKLRISAEEHHVLVNEQKVEKSYKLKENDHVKLLPVVYGGYSPGP</sequence>
<dbReference type="EMBL" id="DQUR01000141">
    <property type="protein sequence ID" value="HIP89130.1"/>
    <property type="molecule type" value="Genomic_DNA"/>
</dbReference>
<dbReference type="SUPFAM" id="SSF54285">
    <property type="entry name" value="MoaD/ThiS"/>
    <property type="match status" value="1"/>
</dbReference>
<dbReference type="Proteomes" id="UP000653692">
    <property type="component" value="Unassembled WGS sequence"/>
</dbReference>
<comment type="caution">
    <text evidence="2">The sequence shown here is derived from an EMBL/GenBank/DDBJ whole genome shotgun (WGS) entry which is preliminary data.</text>
</comment>
<dbReference type="GO" id="GO:0003723">
    <property type="term" value="F:RNA binding"/>
    <property type="evidence" value="ECO:0007669"/>
    <property type="project" value="UniProtKB-KW"/>
</dbReference>
<dbReference type="PROSITE" id="PS50889">
    <property type="entry name" value="S4"/>
    <property type="match status" value="1"/>
</dbReference>
<evidence type="ECO:0000313" key="2">
    <source>
        <dbReference type="EMBL" id="HIP89130.1"/>
    </source>
</evidence>
<evidence type="ECO:0000313" key="3">
    <source>
        <dbReference type="Proteomes" id="UP000653692"/>
    </source>
</evidence>
<name>A0A832ZD04_9EURY</name>
<dbReference type="CDD" id="cd17040">
    <property type="entry name" value="Ubl_MoaD_like"/>
    <property type="match status" value="1"/>
</dbReference>
<gene>
    <name evidence="2" type="ORF">EYH24_04145</name>
</gene>
<keyword evidence="1" id="KW-0694">RNA-binding</keyword>
<dbReference type="AlphaFoldDB" id="A0A832ZD04"/>
<dbReference type="InterPro" id="IPR012675">
    <property type="entry name" value="Beta-grasp_dom_sf"/>
</dbReference>
<dbReference type="Gene3D" id="3.10.20.30">
    <property type="match status" value="1"/>
</dbReference>
<dbReference type="InterPro" id="IPR003749">
    <property type="entry name" value="ThiS/MoaD-like"/>
</dbReference>
<accession>A0A832ZD04</accession>
<dbReference type="InterPro" id="IPR016155">
    <property type="entry name" value="Mopterin_synth/thiamin_S_b"/>
</dbReference>
<evidence type="ECO:0000256" key="1">
    <source>
        <dbReference type="PROSITE-ProRule" id="PRU00182"/>
    </source>
</evidence>
<proteinExistence type="predicted"/>
<protein>
    <submittedName>
        <fullName evidence="2">MoaD/ThiS family protein</fullName>
    </submittedName>
</protein>
<reference evidence="2" key="1">
    <citation type="journal article" date="2020" name="ISME J.">
        <title>Gammaproteobacteria mediating utilization of methyl-, sulfur- and petroleum organic compounds in deep ocean hydrothermal plumes.</title>
        <authorList>
            <person name="Zhou Z."/>
            <person name="Liu Y."/>
            <person name="Pan J."/>
            <person name="Cron B.R."/>
            <person name="Toner B.M."/>
            <person name="Anantharaman K."/>
            <person name="Breier J.A."/>
            <person name="Dick G.J."/>
            <person name="Li M."/>
        </authorList>
    </citation>
    <scope>NUCLEOTIDE SEQUENCE</scope>
    <source>
        <strain evidence="2">SZUA-1476</strain>
    </source>
</reference>